<dbReference type="RefSeq" id="XP_073928959.1">
    <property type="nucleotide sequence ID" value="XM_074072858.1"/>
</dbReference>
<keyword evidence="1" id="KW-1185">Reference proteome</keyword>
<proteinExistence type="predicted"/>
<reference evidence="2" key="1">
    <citation type="submission" date="2025-08" db="UniProtKB">
        <authorList>
            <consortium name="RefSeq"/>
        </authorList>
    </citation>
    <scope>IDENTIFICATION</scope>
</reference>
<protein>
    <submittedName>
        <fullName evidence="2">Cysteine and tyrosine-rich protein 1 isoform X1</fullName>
    </submittedName>
</protein>
<organism evidence="1 2">
    <name type="scientific">Castor canadensis</name>
    <name type="common">American beaver</name>
    <dbReference type="NCBI Taxonomy" id="51338"/>
    <lineage>
        <taxon>Eukaryota</taxon>
        <taxon>Metazoa</taxon>
        <taxon>Chordata</taxon>
        <taxon>Craniata</taxon>
        <taxon>Vertebrata</taxon>
        <taxon>Euteleostomi</taxon>
        <taxon>Mammalia</taxon>
        <taxon>Eutheria</taxon>
        <taxon>Euarchontoglires</taxon>
        <taxon>Glires</taxon>
        <taxon>Rodentia</taxon>
        <taxon>Castorimorpha</taxon>
        <taxon>Castoridae</taxon>
        <taxon>Castor</taxon>
    </lineage>
</organism>
<gene>
    <name evidence="2" type="primary">Cyyr1</name>
</gene>
<dbReference type="Proteomes" id="UP001732720">
    <property type="component" value="Chromosome 5"/>
</dbReference>
<sequence length="197" mass="22179">MKCEPGWPGRQSYASCTFLEPEGRHKRPGPLSSRPRHARLARRSPARPPPRHPRPWPGLRFTPRSGALLSPSDRPPSSTTSLLRLSFSLCSNLGAVSLSVRLSWSATSGHQRGWTPSGCPGVLRSCFPNWSCSLSAQRHCNCWHRVWDCVHHGGHCRNCHLYLHVHEEQPGDPSRRHQNHPHQRHLFLSCGTAPLQL</sequence>
<accession>A0AC58MHT7</accession>
<name>A0AC58MHT7_CASCN</name>
<evidence type="ECO:0000313" key="1">
    <source>
        <dbReference type="Proteomes" id="UP001732720"/>
    </source>
</evidence>
<evidence type="ECO:0000313" key="2">
    <source>
        <dbReference type="RefSeq" id="XP_073928959.1"/>
    </source>
</evidence>